<protein>
    <submittedName>
        <fullName evidence="2">Uncharacterized protein</fullName>
    </submittedName>
</protein>
<dbReference type="AlphaFoldDB" id="A0A238C3U8"/>
<organism evidence="2 3">
    <name type="scientific">Onchocerca flexuosa</name>
    <dbReference type="NCBI Taxonomy" id="387005"/>
    <lineage>
        <taxon>Eukaryota</taxon>
        <taxon>Metazoa</taxon>
        <taxon>Ecdysozoa</taxon>
        <taxon>Nematoda</taxon>
        <taxon>Chromadorea</taxon>
        <taxon>Rhabditida</taxon>
        <taxon>Spirurina</taxon>
        <taxon>Spiruromorpha</taxon>
        <taxon>Filarioidea</taxon>
        <taxon>Onchocercidae</taxon>
        <taxon>Onchocerca</taxon>
    </lineage>
</organism>
<feature type="compositionally biased region" description="Basic and acidic residues" evidence="1">
    <location>
        <begin position="823"/>
        <end position="836"/>
    </location>
</feature>
<feature type="compositionally biased region" description="Basic and acidic residues" evidence="1">
    <location>
        <begin position="850"/>
        <end position="860"/>
    </location>
</feature>
<feature type="region of interest" description="Disordered" evidence="1">
    <location>
        <begin position="1095"/>
        <end position="1117"/>
    </location>
</feature>
<feature type="region of interest" description="Disordered" evidence="1">
    <location>
        <begin position="685"/>
        <end position="797"/>
    </location>
</feature>
<gene>
    <name evidence="2" type="ORF">X798_00661</name>
</gene>
<dbReference type="Proteomes" id="UP000242913">
    <property type="component" value="Unassembled WGS sequence"/>
</dbReference>
<feature type="compositionally biased region" description="Basic and acidic residues" evidence="1">
    <location>
        <begin position="867"/>
        <end position="879"/>
    </location>
</feature>
<feature type="compositionally biased region" description="Basic and acidic residues" evidence="1">
    <location>
        <begin position="449"/>
        <end position="463"/>
    </location>
</feature>
<dbReference type="OrthoDB" id="5877880at2759"/>
<feature type="compositionally biased region" description="Low complexity" evidence="1">
    <location>
        <begin position="1097"/>
        <end position="1117"/>
    </location>
</feature>
<sequence length="1117" mass="126011">MESDSANNDVRKMIDTLVAGYLGRQKYWESLKCLMNESSILHAAQCGGVSIILGDTVHGKHLEEIIILFSEYGNFGLNPGLFDFGVRLRALANEFMFLTKTGAHWSDAQKLLYGKHSAPSQNYSQQCLSVSTGDLNICGMNQNMVPAANADSTTSISSQHSNGSASARRKCTQPVSINTKRREFMKEVVEPVVHTAQQIIDNGNCNSTDPNSSLSAIYLVLILAKQTDHFNIFIQLSMITIDENAVGTLDRWMAHENFAELIESIEKDFPDGFFDSFPNSDQTENFDHMHETVLEAASLESNEAQQEHPRDDDGQNLYNITHSVAIGESKPLCSSTPTKLKMSEASSSKSSSVLKTESHRLQPKDLRKKQVVAESAIFKDRVEVECPYLSIEGTEKEEIDDIGRDLFFSSRNFTKSYDSSFDKTKTGKMEISAGWRKLAELCDESNKKTAENEEWKTAQKSDSVETCQLTNQKPKDKGVKHSSSSSVDLEIRKKIRNELCIPLSANSNVDITNYQMEKCIEDKGAMDNTKCTSKSSIEREIELLFENSDDQDCGNLPTQKGDEWKSSNSTRDAVARENRKESEDRDEISGDESLLIKFVADRKKRKQQKQKSVGNDFAGDSKIPAAKKRQLEETYINSPVQDTERQSDDSLAESSPLYKISEQYKKQEKFKKLEEDREETRVIADKRKKEKEFLMKKEREEIEKQKREVEEKELKRAAERERKRREAEEREAREKEQREKRRKEREDREKLKRMKEKEDKEDKLNSSCNVKRQRERSKDEKSKKEPKSFLQFNSKSDGANEASILDRLFGDDDDLKSVTKISVKKETKRKSEESRVRSSFVQKSVGKMKLPKEHLKENCLTKRRKSERGTDIKTTKNAKESGSSRPDALDDLFNCLAAKPGTSRKDETDVMENKSCKKVVSGVNKGRENLLVGGGHSARVGMVLEKATRIRTKYEHEEKLKQEYRKVEGIRRTTGSSSEHSTRKRILDLPIPKTSDFLSQILKPNTSAHNDSLRRTVSAKNISNCLDANTLTVASSKIPVSTSKSTTAICSSFSDPNESKWLHCNESSGNGSPNIQVKKPRLDMAAIDAVLQSLHGSSSSSPSFSTTSASGSDSTSI</sequence>
<feature type="region of interest" description="Disordered" evidence="1">
    <location>
        <begin position="601"/>
        <end position="664"/>
    </location>
</feature>
<feature type="region of interest" description="Disordered" evidence="1">
    <location>
        <begin position="329"/>
        <end position="360"/>
    </location>
</feature>
<dbReference type="EMBL" id="KZ269978">
    <property type="protein sequence ID" value="OZC12141.1"/>
    <property type="molecule type" value="Genomic_DNA"/>
</dbReference>
<feature type="region of interest" description="Disordered" evidence="1">
    <location>
        <begin position="816"/>
        <end position="887"/>
    </location>
</feature>
<name>A0A238C3U8_9BILA</name>
<dbReference type="InterPro" id="IPR006594">
    <property type="entry name" value="LisH"/>
</dbReference>
<feature type="compositionally biased region" description="Basic and acidic residues" evidence="1">
    <location>
        <begin position="573"/>
        <end position="583"/>
    </location>
</feature>
<feature type="compositionally biased region" description="Basic and acidic residues" evidence="1">
    <location>
        <begin position="685"/>
        <end position="764"/>
    </location>
</feature>
<dbReference type="PROSITE" id="PS50896">
    <property type="entry name" value="LISH"/>
    <property type="match status" value="1"/>
</dbReference>
<proteinExistence type="predicted"/>
<reference evidence="2 3" key="1">
    <citation type="submission" date="2015-12" db="EMBL/GenBank/DDBJ databases">
        <title>Draft genome of the nematode, Onchocerca flexuosa.</title>
        <authorList>
            <person name="Mitreva M."/>
        </authorList>
    </citation>
    <scope>NUCLEOTIDE SEQUENCE [LARGE SCALE GENOMIC DNA]</scope>
    <source>
        <strain evidence="2">Red Deer</strain>
    </source>
</reference>
<feature type="region of interest" description="Disordered" evidence="1">
    <location>
        <begin position="548"/>
        <end position="589"/>
    </location>
</feature>
<evidence type="ECO:0000313" key="3">
    <source>
        <dbReference type="Proteomes" id="UP000242913"/>
    </source>
</evidence>
<accession>A0A238C3U8</accession>
<feature type="region of interest" description="Disordered" evidence="1">
    <location>
        <begin position="449"/>
        <end position="484"/>
    </location>
</feature>
<keyword evidence="3" id="KW-1185">Reference proteome</keyword>
<feature type="region of interest" description="Disordered" evidence="1">
    <location>
        <begin position="150"/>
        <end position="172"/>
    </location>
</feature>
<evidence type="ECO:0000256" key="1">
    <source>
        <dbReference type="SAM" id="MobiDB-lite"/>
    </source>
</evidence>
<evidence type="ECO:0000313" key="2">
    <source>
        <dbReference type="EMBL" id="OZC12141.1"/>
    </source>
</evidence>
<feature type="compositionally biased region" description="Basic and acidic residues" evidence="1">
    <location>
        <begin position="776"/>
        <end position="787"/>
    </location>
</feature>
<feature type="compositionally biased region" description="Polar residues" evidence="1">
    <location>
        <begin position="150"/>
        <end position="165"/>
    </location>
</feature>
<feature type="compositionally biased region" description="Low complexity" evidence="1">
    <location>
        <begin position="339"/>
        <end position="355"/>
    </location>
</feature>